<dbReference type="InterPro" id="IPR018146">
    <property type="entry name" value="Glyoxalase_1_CS"/>
</dbReference>
<keyword evidence="4" id="KW-1185">Reference proteome</keyword>
<dbReference type="PANTHER" id="PTHR43279:SF1">
    <property type="entry name" value="CATECHOL-2,3-DIOXYGENASE"/>
    <property type="match status" value="1"/>
</dbReference>
<dbReference type="Gene3D" id="3.10.180.10">
    <property type="entry name" value="2,3-Dihydroxybiphenyl 1,2-Dioxygenase, domain 1"/>
    <property type="match status" value="2"/>
</dbReference>
<dbReference type="PROSITE" id="PS00934">
    <property type="entry name" value="GLYOXALASE_I_1"/>
    <property type="match status" value="1"/>
</dbReference>
<evidence type="ECO:0000259" key="2">
    <source>
        <dbReference type="PROSITE" id="PS51819"/>
    </source>
</evidence>
<sequence length="308" mass="34473">MDYDNRTKKGLESMASKITGASFSIAEETRIRFVALKVKDLQAMVDFYSQIAGLDLLKRSEQLAYLGTRQNQEVLVTLHKISGHKAKKPTAGLEHMAILLPDRDTLGSALQHMLDNGIVINGLYENAYSQTFIIHDPEGNGVEFAYDKSASQWRTPNAIDWKKEKTVKADQEAILKHQNGKYNSAPAGVSIGHVQFRVNDLADTARFYEKGLGFAVNDDADPKQLFLAAGDYHHHIGINLTDDDTLAKPAWDTYGLDYVNFVLPNEAAMDLLRTNLDAQGFKDYEYNGQFHYLQVTDPNGINLWFALA</sequence>
<evidence type="ECO:0000313" key="3">
    <source>
        <dbReference type="EMBL" id="ERL66409.1"/>
    </source>
</evidence>
<feature type="domain" description="VOC" evidence="2">
    <location>
        <begin position="190"/>
        <end position="308"/>
    </location>
</feature>
<feature type="domain" description="VOC" evidence="2">
    <location>
        <begin position="30"/>
        <end position="147"/>
    </location>
</feature>
<dbReference type="eggNOG" id="COG2514">
    <property type="taxonomic scope" value="Bacteria"/>
</dbReference>
<dbReference type="SUPFAM" id="SSF54593">
    <property type="entry name" value="Glyoxalase/Bleomycin resistance protein/Dihydroxybiphenyl dioxygenase"/>
    <property type="match status" value="2"/>
</dbReference>
<dbReference type="GO" id="GO:0046872">
    <property type="term" value="F:metal ion binding"/>
    <property type="evidence" value="ECO:0007669"/>
    <property type="project" value="UniProtKB-KW"/>
</dbReference>
<evidence type="ECO:0000313" key="4">
    <source>
        <dbReference type="Proteomes" id="UP000030647"/>
    </source>
</evidence>
<protein>
    <recommendedName>
        <fullName evidence="2">VOC domain-containing protein</fullName>
    </recommendedName>
</protein>
<dbReference type="STRING" id="1231336.L248_0088"/>
<dbReference type="PANTHER" id="PTHR43279">
    <property type="entry name" value="CATECHOL-2,3-DIOXYGENASE"/>
    <property type="match status" value="1"/>
</dbReference>
<dbReference type="AlphaFoldDB" id="U4TQD5"/>
<accession>U4TQD5</accession>
<dbReference type="InterPro" id="IPR037523">
    <property type="entry name" value="VOC_core"/>
</dbReference>
<dbReference type="InterPro" id="IPR004360">
    <property type="entry name" value="Glyas_Fos-R_dOase_dom"/>
</dbReference>
<dbReference type="HOGENOM" id="CLU_059557_0_0_9"/>
<gene>
    <name evidence="3" type="ORF">L248_0088</name>
</gene>
<keyword evidence="1" id="KW-0479">Metal-binding</keyword>
<organism evidence="3 4">
    <name type="scientific">Schleiferilactobacillus shenzhenensis LY-73</name>
    <dbReference type="NCBI Taxonomy" id="1231336"/>
    <lineage>
        <taxon>Bacteria</taxon>
        <taxon>Bacillati</taxon>
        <taxon>Bacillota</taxon>
        <taxon>Bacilli</taxon>
        <taxon>Lactobacillales</taxon>
        <taxon>Lactobacillaceae</taxon>
        <taxon>Schleiferilactobacillus</taxon>
    </lineage>
</organism>
<name>U4TQD5_9LACO</name>
<dbReference type="EMBL" id="KI271582">
    <property type="protein sequence ID" value="ERL66409.1"/>
    <property type="molecule type" value="Genomic_DNA"/>
</dbReference>
<dbReference type="InterPro" id="IPR029068">
    <property type="entry name" value="Glyas_Bleomycin-R_OHBP_Dase"/>
</dbReference>
<evidence type="ECO:0000256" key="1">
    <source>
        <dbReference type="ARBA" id="ARBA00022723"/>
    </source>
</evidence>
<dbReference type="GO" id="GO:0004462">
    <property type="term" value="F:lactoylglutathione lyase activity"/>
    <property type="evidence" value="ECO:0007669"/>
    <property type="project" value="InterPro"/>
</dbReference>
<proteinExistence type="predicted"/>
<dbReference type="PROSITE" id="PS51819">
    <property type="entry name" value="VOC"/>
    <property type="match status" value="2"/>
</dbReference>
<reference evidence="4" key="1">
    <citation type="journal article" date="2013" name="Genome Announc.">
        <title>Whole-Genome Sequencing of Lactobacillus shenzhenensis Strain LY-73T.</title>
        <authorList>
            <person name="Lin Z."/>
            <person name="Liu Z."/>
            <person name="Yang R."/>
            <person name="Zou Y."/>
            <person name="Wan D."/>
            <person name="Chen J."/>
            <person name="Guo M."/>
            <person name="Zhao J."/>
            <person name="Fang C."/>
            <person name="Yang R."/>
            <person name="Liu F."/>
        </authorList>
    </citation>
    <scope>NUCLEOTIDE SEQUENCE [LARGE SCALE GENOMIC DNA]</scope>
    <source>
        <strain evidence="4">LY-73</strain>
    </source>
</reference>
<dbReference type="Pfam" id="PF00903">
    <property type="entry name" value="Glyoxalase"/>
    <property type="match status" value="2"/>
</dbReference>
<dbReference type="Proteomes" id="UP000030647">
    <property type="component" value="Unassembled WGS sequence"/>
</dbReference>